<reference evidence="1" key="1">
    <citation type="submission" date="2013-08" db="EMBL/GenBank/DDBJ databases">
        <authorList>
            <person name="Mendez C."/>
            <person name="Richter M."/>
            <person name="Ferrer M."/>
            <person name="Sanchez J."/>
        </authorList>
    </citation>
    <scope>NUCLEOTIDE SEQUENCE</scope>
</reference>
<dbReference type="Pfam" id="PF01896">
    <property type="entry name" value="DNA_primase_S"/>
    <property type="match status" value="1"/>
</dbReference>
<dbReference type="GO" id="GO:0003899">
    <property type="term" value="F:DNA-directed RNA polymerase activity"/>
    <property type="evidence" value="ECO:0007669"/>
    <property type="project" value="InterPro"/>
</dbReference>
<comment type="caution">
    <text evidence="1">The sequence shown here is derived from an EMBL/GenBank/DDBJ whole genome shotgun (WGS) entry which is preliminary data.</text>
</comment>
<feature type="non-terminal residue" evidence="1">
    <location>
        <position position="169"/>
    </location>
</feature>
<proteinExistence type="predicted"/>
<dbReference type="AlphaFoldDB" id="T1A070"/>
<dbReference type="SUPFAM" id="SSF56747">
    <property type="entry name" value="Prim-pol domain"/>
    <property type="match status" value="1"/>
</dbReference>
<gene>
    <name evidence="1" type="ORF">B2A_12505</name>
</gene>
<protein>
    <submittedName>
        <fullName evidence="1">DNA primase small subunit</fullName>
    </submittedName>
</protein>
<feature type="non-terminal residue" evidence="1">
    <location>
        <position position="1"/>
    </location>
</feature>
<dbReference type="GO" id="GO:0006269">
    <property type="term" value="P:DNA replication, synthesis of primer"/>
    <property type="evidence" value="ECO:0007669"/>
    <property type="project" value="InterPro"/>
</dbReference>
<accession>T1A070</accession>
<reference evidence="1" key="2">
    <citation type="journal article" date="2014" name="ISME J.">
        <title>Microbial stratification in low pH oxic and suboxic macroscopic growths along an acid mine drainage.</title>
        <authorList>
            <person name="Mendez-Garcia C."/>
            <person name="Mesa V."/>
            <person name="Sprenger R.R."/>
            <person name="Richter M."/>
            <person name="Diez M.S."/>
            <person name="Solano J."/>
            <person name="Bargiela R."/>
            <person name="Golyshina O.V."/>
            <person name="Manteca A."/>
            <person name="Ramos J.L."/>
            <person name="Gallego J.R."/>
            <person name="Llorente I."/>
            <person name="Martins Dos Santos V.A."/>
            <person name="Jensen O.N."/>
            <person name="Pelaez A.I."/>
            <person name="Sanchez J."/>
            <person name="Ferrer M."/>
        </authorList>
    </citation>
    <scope>NUCLEOTIDE SEQUENCE</scope>
</reference>
<dbReference type="EMBL" id="AUZZ01009021">
    <property type="protein sequence ID" value="EQD35200.1"/>
    <property type="molecule type" value="Genomic_DNA"/>
</dbReference>
<dbReference type="InterPro" id="IPR002755">
    <property type="entry name" value="DNA_primase_S"/>
</dbReference>
<dbReference type="Gene3D" id="3.90.920.10">
    <property type="entry name" value="DNA primase, PRIM domain"/>
    <property type="match status" value="1"/>
</dbReference>
<evidence type="ECO:0000313" key="1">
    <source>
        <dbReference type="EMBL" id="EQD35200.1"/>
    </source>
</evidence>
<name>T1A070_9ZZZZ</name>
<organism evidence="1">
    <name type="scientific">mine drainage metagenome</name>
    <dbReference type="NCBI Taxonomy" id="410659"/>
    <lineage>
        <taxon>unclassified sequences</taxon>
        <taxon>metagenomes</taxon>
        <taxon>ecological metagenomes</taxon>
    </lineage>
</organism>
<sequence>EVKMEAFKLIEEFLIPDFGFSNKDIKINFSGNRGYHIIISSESVLGLDESSRSAISDYVTGHGLKPESFFPTIADKTARLQGPKPNDPGWGGKMARAIVTALNAGVPSLEALGISKPMARKMYLNKASIVMGITTGNWDKVSIPKKDEFWRNVSESMTIKQSDSIDSNV</sequence>